<organism evidence="1 2">
    <name type="scientific">Streptomyces clavuligerus</name>
    <dbReference type="NCBI Taxonomy" id="1901"/>
    <lineage>
        <taxon>Bacteria</taxon>
        <taxon>Bacillati</taxon>
        <taxon>Actinomycetota</taxon>
        <taxon>Actinomycetes</taxon>
        <taxon>Kitasatosporales</taxon>
        <taxon>Streptomycetaceae</taxon>
        <taxon>Streptomyces</taxon>
    </lineage>
</organism>
<keyword evidence="2" id="KW-1185">Reference proteome</keyword>
<keyword evidence="1" id="KW-0614">Plasmid</keyword>
<evidence type="ECO:0000313" key="1">
    <source>
        <dbReference type="EMBL" id="EFG03577.2"/>
    </source>
</evidence>
<reference evidence="1 2" key="1">
    <citation type="journal article" date="2010" name="Genome Biol. Evol.">
        <title>The sequence of a 1.8-mb bacterial linear plasmid reveals a rich evolutionary reservoir of secondary metabolic pathways.</title>
        <authorList>
            <person name="Medema M.H."/>
            <person name="Trefzer A."/>
            <person name="Kovalchuk A."/>
            <person name="van den Berg M."/>
            <person name="Mueller U."/>
            <person name="Heijne W."/>
            <person name="Wu L."/>
            <person name="Alam M.T."/>
            <person name="Ronning C.M."/>
            <person name="Nierman W.C."/>
            <person name="Bovenberg R.A.L."/>
            <person name="Breitling R."/>
            <person name="Takano E."/>
        </authorList>
    </citation>
    <scope>NUCLEOTIDE SEQUENCE [LARGE SCALE GENOMIC DNA]</scope>
    <source>
        <strain evidence="2">ATCC 27064 / DSM 738 / JCM 4710 / NBRC 13307 / NCIMB 12785 / NRRL 3585 / VKM Ac-602</strain>
        <plasmid evidence="1">pSCL4</plasmid>
    </source>
</reference>
<dbReference type="AlphaFoldDB" id="B5GW24"/>
<accession>B5GW24</accession>
<dbReference type="EMBL" id="CM000914">
    <property type="protein sequence ID" value="EFG03577.2"/>
    <property type="molecule type" value="Genomic_DNA"/>
</dbReference>
<gene>
    <name evidence="1" type="ORF">SCLAV_p0086</name>
</gene>
<protein>
    <submittedName>
        <fullName evidence="1">Uncharacterized protein</fullName>
    </submittedName>
</protein>
<sequence length="45" mass="4660">MMMFVVMLPVGLTHRPTDASAVLFGICRPVGGITAHAAGQAFVTS</sequence>
<name>B5GW24_STRCL</name>
<evidence type="ECO:0000313" key="2">
    <source>
        <dbReference type="Proteomes" id="UP000002357"/>
    </source>
</evidence>
<geneLocation type="plasmid" evidence="1 2">
    <name>pSCL4</name>
</geneLocation>
<dbReference type="Proteomes" id="UP000002357">
    <property type="component" value="Plasmid pSCL4"/>
</dbReference>
<proteinExistence type="predicted"/>